<proteinExistence type="predicted"/>
<dbReference type="Proteomes" id="UP000582659">
    <property type="component" value="Unassembled WGS sequence"/>
</dbReference>
<feature type="chain" id="PRO_5035399461" evidence="2">
    <location>
        <begin position="18"/>
        <end position="169"/>
    </location>
</feature>
<keyword evidence="1" id="KW-1015">Disulfide bond</keyword>
<keyword evidence="6" id="KW-1185">Reference proteome</keyword>
<dbReference type="AlphaFoldDB" id="A0A1I7RMJ3"/>
<feature type="disulfide bond" evidence="1">
    <location>
        <begin position="67"/>
        <end position="80"/>
    </location>
</feature>
<dbReference type="OrthoDB" id="6132182at2759"/>
<reference evidence="7" key="1">
    <citation type="submission" date="2016-11" db="UniProtKB">
        <authorList>
            <consortium name="WormBaseParasite"/>
        </authorList>
    </citation>
    <scope>IDENTIFICATION</scope>
</reference>
<feature type="disulfide bond" evidence="1">
    <location>
        <begin position="58"/>
        <end position="76"/>
    </location>
</feature>
<dbReference type="SMART" id="SM00254">
    <property type="entry name" value="ShKT"/>
    <property type="match status" value="2"/>
</dbReference>
<dbReference type="InterPro" id="IPR003582">
    <property type="entry name" value="ShKT_dom"/>
</dbReference>
<dbReference type="EMBL" id="CAJFDI010000004">
    <property type="protein sequence ID" value="CAD5228099.1"/>
    <property type="molecule type" value="Genomic_DNA"/>
</dbReference>
<evidence type="ECO:0000313" key="7">
    <source>
        <dbReference type="WBParaSite" id="BXY_0192800.1"/>
    </source>
</evidence>
<dbReference type="Proteomes" id="UP000659654">
    <property type="component" value="Unassembled WGS sequence"/>
</dbReference>
<comment type="caution">
    <text evidence="1">Lacks conserved residue(s) required for the propagation of feature annotation.</text>
</comment>
<dbReference type="EMBL" id="CAJFCV020000004">
    <property type="protein sequence ID" value="CAG9118550.1"/>
    <property type="molecule type" value="Genomic_DNA"/>
</dbReference>
<dbReference type="Pfam" id="PF01549">
    <property type="entry name" value="ShK"/>
    <property type="match status" value="2"/>
</dbReference>
<dbReference type="WBParaSite" id="BXY_0192800.1">
    <property type="protein sequence ID" value="BXY_0192800.1"/>
    <property type="gene ID" value="BXY_0192800"/>
</dbReference>
<accession>A0A1I7RMJ3</accession>
<sequence length="169" mass="18466">MQLVLAVFVVLAASVQAAKNNDETAKAAVTIGSNKSKSFHSKFQTTCEPNCFDNNMCCKWFAPRGGCEDPAIQQLCQLSCGNCDGEARPVTICEDFYDTCALHASQGKCDPNPWMLENCRYSCNSCVSDEYLLETCPYSGGLKLVDPWYKGYHTNTAEALVDSGTRVSS</sequence>
<evidence type="ECO:0000313" key="4">
    <source>
        <dbReference type="EMBL" id="CAD5228099.1"/>
    </source>
</evidence>
<feature type="domain" description="ShKT" evidence="3">
    <location>
        <begin position="93"/>
        <end position="126"/>
    </location>
</feature>
<organism evidence="5 7">
    <name type="scientific">Bursaphelenchus xylophilus</name>
    <name type="common">Pinewood nematode worm</name>
    <name type="synonym">Aphelenchoides xylophilus</name>
    <dbReference type="NCBI Taxonomy" id="6326"/>
    <lineage>
        <taxon>Eukaryota</taxon>
        <taxon>Metazoa</taxon>
        <taxon>Ecdysozoa</taxon>
        <taxon>Nematoda</taxon>
        <taxon>Chromadorea</taxon>
        <taxon>Rhabditida</taxon>
        <taxon>Tylenchina</taxon>
        <taxon>Tylenchomorpha</taxon>
        <taxon>Aphelenchoidea</taxon>
        <taxon>Aphelenchoididae</taxon>
        <taxon>Bursaphelenchus</taxon>
    </lineage>
</organism>
<dbReference type="SMR" id="A0A1I7RMJ3"/>
<feature type="domain" description="ShKT" evidence="3">
    <location>
        <begin position="51"/>
        <end position="83"/>
    </location>
</feature>
<evidence type="ECO:0000256" key="2">
    <source>
        <dbReference type="SAM" id="SignalP"/>
    </source>
</evidence>
<reference evidence="4" key="2">
    <citation type="submission" date="2020-09" db="EMBL/GenBank/DDBJ databases">
        <authorList>
            <person name="Kikuchi T."/>
        </authorList>
    </citation>
    <scope>NUCLEOTIDE SEQUENCE</scope>
    <source>
        <strain evidence="4">Ka4C1</strain>
    </source>
</reference>
<protein>
    <submittedName>
        <fullName evidence="4">(pine wood nematode) hypothetical protein</fullName>
    </submittedName>
</protein>
<dbReference type="PROSITE" id="PS51670">
    <property type="entry name" value="SHKT"/>
    <property type="match status" value="2"/>
</dbReference>
<evidence type="ECO:0000259" key="3">
    <source>
        <dbReference type="PROSITE" id="PS51670"/>
    </source>
</evidence>
<dbReference type="Proteomes" id="UP000095284">
    <property type="component" value="Unplaced"/>
</dbReference>
<evidence type="ECO:0000313" key="6">
    <source>
        <dbReference type="Proteomes" id="UP000659654"/>
    </source>
</evidence>
<evidence type="ECO:0000256" key="1">
    <source>
        <dbReference type="PROSITE-ProRule" id="PRU01005"/>
    </source>
</evidence>
<keyword evidence="2" id="KW-0732">Signal</keyword>
<name>A0A1I7RMJ3_BURXY</name>
<gene>
    <name evidence="4" type="ORF">BXYJ_LOCUS10275</name>
</gene>
<feature type="signal peptide" evidence="2">
    <location>
        <begin position="1"/>
        <end position="17"/>
    </location>
</feature>
<evidence type="ECO:0000313" key="5">
    <source>
        <dbReference type="Proteomes" id="UP000095284"/>
    </source>
</evidence>